<organism evidence="7">
    <name type="scientific">Amphimedon queenslandica</name>
    <name type="common">Sponge</name>
    <dbReference type="NCBI Taxonomy" id="400682"/>
    <lineage>
        <taxon>Eukaryota</taxon>
        <taxon>Metazoa</taxon>
        <taxon>Porifera</taxon>
        <taxon>Demospongiae</taxon>
        <taxon>Heteroscleromorpha</taxon>
        <taxon>Haplosclerida</taxon>
        <taxon>Niphatidae</taxon>
        <taxon>Amphimedon</taxon>
    </lineage>
</organism>
<keyword evidence="8" id="KW-1185">Reference proteome</keyword>
<evidence type="ECO:0000256" key="3">
    <source>
        <dbReference type="ARBA" id="ARBA00022989"/>
    </source>
</evidence>
<dbReference type="AlphaFoldDB" id="A0A1X7VNE3"/>
<feature type="transmembrane region" description="Helical" evidence="6">
    <location>
        <begin position="83"/>
        <end position="99"/>
    </location>
</feature>
<evidence type="ECO:0000256" key="5">
    <source>
        <dbReference type="SAM" id="MobiDB-lite"/>
    </source>
</evidence>
<evidence type="ECO:0000313" key="7">
    <source>
        <dbReference type="EnsemblMetazoa" id="Aqu2.1.41921_001"/>
    </source>
</evidence>
<reference evidence="8" key="1">
    <citation type="journal article" date="2010" name="Nature">
        <title>The Amphimedon queenslandica genome and the evolution of animal complexity.</title>
        <authorList>
            <person name="Srivastava M."/>
            <person name="Simakov O."/>
            <person name="Chapman J."/>
            <person name="Fahey B."/>
            <person name="Gauthier M.E."/>
            <person name="Mitros T."/>
            <person name="Richards G.S."/>
            <person name="Conaco C."/>
            <person name="Dacre M."/>
            <person name="Hellsten U."/>
            <person name="Larroux C."/>
            <person name="Putnam N.H."/>
            <person name="Stanke M."/>
            <person name="Adamska M."/>
            <person name="Darling A."/>
            <person name="Degnan S.M."/>
            <person name="Oakley T.H."/>
            <person name="Plachetzki D.C."/>
            <person name="Zhai Y."/>
            <person name="Adamski M."/>
            <person name="Calcino A."/>
            <person name="Cummins S.F."/>
            <person name="Goodstein D.M."/>
            <person name="Harris C."/>
            <person name="Jackson D.J."/>
            <person name="Leys S.P."/>
            <person name="Shu S."/>
            <person name="Woodcroft B.J."/>
            <person name="Vervoort M."/>
            <person name="Kosik K.S."/>
            <person name="Manning G."/>
            <person name="Degnan B.M."/>
            <person name="Rokhsar D.S."/>
        </authorList>
    </citation>
    <scope>NUCLEOTIDE SEQUENCE [LARGE SCALE GENOMIC DNA]</scope>
</reference>
<keyword evidence="2 6" id="KW-0812">Transmembrane</keyword>
<dbReference type="PANTHER" id="PTHR46283">
    <property type="entry name" value="E3 UBIQUITIN-PROTEIN LIGASE MARCH5"/>
    <property type="match status" value="1"/>
</dbReference>
<gene>
    <name evidence="7" type="primary">100638327</name>
</gene>
<sequence>MADETEPRTRPRRRHFRLAENFLPAVERLDRSVTNVVSPVGITTIGLITLYYTALSYGLLVIGMVGGRPGLARIVSSSNTHPMLMVVAIPMIPVALVLLEASEVEDKTLTIWRKRIAPVISKTPILGSIVNYFWPEIKREPFRYQNNKGSITITIDNLARSIAGGLMLPFLGYLFGKVIFGKTKLNSFQRTLLGSITFYTLKVSLKAVLKHHQYRRQGFRRVLNYDPLLDSNPPPVSPTPVAEDDEERET</sequence>
<dbReference type="eggNOG" id="KOG3053">
    <property type="taxonomic scope" value="Eukaryota"/>
</dbReference>
<evidence type="ECO:0000313" key="8">
    <source>
        <dbReference type="Proteomes" id="UP000007879"/>
    </source>
</evidence>
<reference evidence="7" key="2">
    <citation type="submission" date="2017-05" db="UniProtKB">
        <authorList>
            <consortium name="EnsemblMetazoa"/>
        </authorList>
    </citation>
    <scope>IDENTIFICATION</scope>
</reference>
<comment type="subcellular location">
    <subcellularLocation>
        <location evidence="1">Membrane</location>
        <topology evidence="1">Multi-pass membrane protein</topology>
    </subcellularLocation>
</comment>
<feature type="transmembrane region" description="Helical" evidence="6">
    <location>
        <begin position="40"/>
        <end position="62"/>
    </location>
</feature>
<dbReference type="OrthoDB" id="5817083at2759"/>
<protein>
    <submittedName>
        <fullName evidence="7">Uncharacterized protein</fullName>
    </submittedName>
</protein>
<proteinExistence type="predicted"/>
<dbReference type="GO" id="GO:0016020">
    <property type="term" value="C:membrane"/>
    <property type="evidence" value="ECO:0007669"/>
    <property type="project" value="UniProtKB-SubCell"/>
</dbReference>
<dbReference type="Proteomes" id="UP000007879">
    <property type="component" value="Unassembled WGS sequence"/>
</dbReference>
<accession>A0A1X7VNE3</accession>
<feature type="region of interest" description="Disordered" evidence="5">
    <location>
        <begin position="230"/>
        <end position="250"/>
    </location>
</feature>
<dbReference type="OMA" id="EWIMHIY"/>
<dbReference type="EnsemblMetazoa" id="Aqu2.1.41921_001">
    <property type="protein sequence ID" value="Aqu2.1.41921_001"/>
    <property type="gene ID" value="Aqu2.1.41921"/>
</dbReference>
<keyword evidence="3 6" id="KW-1133">Transmembrane helix</keyword>
<feature type="transmembrane region" description="Helical" evidence="6">
    <location>
        <begin position="158"/>
        <end position="180"/>
    </location>
</feature>
<keyword evidence="4 6" id="KW-0472">Membrane</keyword>
<name>A0A1X7VNE3_AMPQE</name>
<evidence type="ECO:0000256" key="1">
    <source>
        <dbReference type="ARBA" id="ARBA00004141"/>
    </source>
</evidence>
<dbReference type="STRING" id="400682.A0A1X7VNE3"/>
<evidence type="ECO:0000256" key="4">
    <source>
        <dbReference type="ARBA" id="ARBA00023136"/>
    </source>
</evidence>
<dbReference type="InParanoid" id="A0A1X7VNE3"/>
<evidence type="ECO:0000256" key="2">
    <source>
        <dbReference type="ARBA" id="ARBA00022692"/>
    </source>
</evidence>
<dbReference type="EnsemblMetazoa" id="XM_003383226.2">
    <property type="protein sequence ID" value="XP_003383274.1"/>
    <property type="gene ID" value="LOC100638327"/>
</dbReference>
<evidence type="ECO:0000256" key="6">
    <source>
        <dbReference type="SAM" id="Phobius"/>
    </source>
</evidence>
<dbReference type="KEGG" id="aqu:100638327"/>